<dbReference type="InterPro" id="IPR015946">
    <property type="entry name" value="KH_dom-like_a/b"/>
</dbReference>
<sequence>MEDRHTYNLDLEWQKDRIGLISSPELNEKITVATPPEFPKGVEGIWSPEHLFTGAVLSCFMTTFLAMAEYSKLEFSKFDCKAQGVLEKVDGKFKMSEIILKPSIILNEESKTDRVIRLMEKAEASCLISNSIKSSVKLDFSAIQVSESV</sequence>
<dbReference type="Pfam" id="PF02566">
    <property type="entry name" value="OsmC"/>
    <property type="match status" value="1"/>
</dbReference>
<dbReference type="EMBL" id="CP129971">
    <property type="protein sequence ID" value="WKK76168.2"/>
    <property type="molecule type" value="Genomic_DNA"/>
</dbReference>
<proteinExistence type="predicted"/>
<dbReference type="InterPro" id="IPR052707">
    <property type="entry name" value="OsmC_Ohr_Peroxiredoxin"/>
</dbReference>
<organism evidence="1 2">
    <name type="scientific">Marivirga salinarum</name>
    <dbReference type="NCBI Taxonomy" id="3059078"/>
    <lineage>
        <taxon>Bacteria</taxon>
        <taxon>Pseudomonadati</taxon>
        <taxon>Bacteroidota</taxon>
        <taxon>Cytophagia</taxon>
        <taxon>Cytophagales</taxon>
        <taxon>Marivirgaceae</taxon>
        <taxon>Marivirga</taxon>
    </lineage>
</organism>
<dbReference type="Gene3D" id="3.30.300.20">
    <property type="match status" value="1"/>
</dbReference>
<dbReference type="PANTHER" id="PTHR42830:SF2">
    <property type="entry name" value="OSMC_OHR FAMILY PROTEIN"/>
    <property type="match status" value="1"/>
</dbReference>
<dbReference type="PANTHER" id="PTHR42830">
    <property type="entry name" value="OSMOTICALLY INDUCIBLE FAMILY PROTEIN"/>
    <property type="match status" value="1"/>
</dbReference>
<evidence type="ECO:0000313" key="2">
    <source>
        <dbReference type="Proteomes" id="UP001230496"/>
    </source>
</evidence>
<dbReference type="InterPro" id="IPR036102">
    <property type="entry name" value="OsmC/Ohrsf"/>
</dbReference>
<dbReference type="Proteomes" id="UP001230496">
    <property type="component" value="Chromosome"/>
</dbReference>
<name>A0AA49GC32_9BACT</name>
<dbReference type="InterPro" id="IPR003718">
    <property type="entry name" value="OsmC/Ohr_fam"/>
</dbReference>
<dbReference type="AlphaFoldDB" id="A0AA49GC32"/>
<protein>
    <submittedName>
        <fullName evidence="1">OsmC family protein</fullName>
    </submittedName>
</protein>
<dbReference type="SUPFAM" id="SSF82784">
    <property type="entry name" value="OsmC-like"/>
    <property type="match status" value="1"/>
</dbReference>
<dbReference type="KEGG" id="msaa:QYS49_01885"/>
<accession>A0AA49GC32</accession>
<gene>
    <name evidence="1" type="ORF">QYS49_01885</name>
</gene>
<reference evidence="1 2" key="1">
    <citation type="submission" date="2023-08" db="EMBL/GenBank/DDBJ databases">
        <title>Comparative genomics and taxonomic characterization of three novel marine species of genus Marivirga.</title>
        <authorList>
            <person name="Muhammad N."/>
            <person name="Kim S.-G."/>
        </authorList>
    </citation>
    <scope>NUCLEOTIDE SEQUENCE [LARGE SCALE GENOMIC DNA]</scope>
    <source>
        <strain evidence="1 2">BDSF4-3</strain>
    </source>
</reference>
<dbReference type="RefSeq" id="WP_308350672.1">
    <property type="nucleotide sequence ID" value="NZ_CP129971.1"/>
</dbReference>
<evidence type="ECO:0000313" key="1">
    <source>
        <dbReference type="EMBL" id="WKK76168.2"/>
    </source>
</evidence>
<keyword evidence="2" id="KW-1185">Reference proteome</keyword>